<evidence type="ECO:0000313" key="2">
    <source>
        <dbReference type="EMBL" id="KAF9876857.1"/>
    </source>
</evidence>
<reference evidence="2" key="2">
    <citation type="submission" date="2020-11" db="EMBL/GenBank/DDBJ databases">
        <title>Whole genome sequencing of Colletotrichum sp.</title>
        <authorList>
            <person name="Li H."/>
        </authorList>
    </citation>
    <scope>NUCLEOTIDE SEQUENCE</scope>
    <source>
        <strain evidence="2">CkLH20</strain>
    </source>
</reference>
<name>A0A9P6LLR5_9PEZI</name>
<accession>A0A9P6LLR5</accession>
<proteinExistence type="predicted"/>
<evidence type="ECO:0000313" key="3">
    <source>
        <dbReference type="Proteomes" id="UP000781932"/>
    </source>
</evidence>
<dbReference type="EMBL" id="JAATWM020000016">
    <property type="protein sequence ID" value="KAF9876857.1"/>
    <property type="molecule type" value="Genomic_DNA"/>
</dbReference>
<comment type="caution">
    <text evidence="2">The sequence shown here is derived from an EMBL/GenBank/DDBJ whole genome shotgun (WGS) entry which is preliminary data.</text>
</comment>
<dbReference type="Proteomes" id="UP000781932">
    <property type="component" value="Unassembled WGS sequence"/>
</dbReference>
<dbReference type="PANTHER" id="PTHR42085">
    <property type="entry name" value="F-BOX DOMAIN-CONTAINING PROTEIN"/>
    <property type="match status" value="1"/>
</dbReference>
<sequence>MISTRWTSRKWSQYAMPRWSRSCKKKEPGRVAYSPVATRSALLCLPRELRDMIYEYTNLLPCKQLLRTQFSMPNGNENKLWSCEACDNLAPHCYCYRPPLLLVCSQIRDEALDFLFARNLFQLPADGLGLLIQYLSNLAQIHRRIKGPIRPPKDLRSLWAEFLGRVRYLCISLDKDLLDSPTLVSSALQNSPRLTEIVLSKHHGLDAQRPLEGLLVELAKIPSLTSIKLAKGFEAGDDDVVSRITGLPAQLICWCNYGEPWGPKLWNPLRSFSVGSISFAMLGCYITDNLDGPMTEWHVPHLAKKHTRHWDNRIDPGHYTAQDLLAKEIRRRPSLHCFKE</sequence>
<dbReference type="InterPro" id="IPR038883">
    <property type="entry name" value="AN11006-like"/>
</dbReference>
<dbReference type="InterPro" id="IPR045518">
    <property type="entry name" value="2EXR"/>
</dbReference>
<evidence type="ECO:0000259" key="1">
    <source>
        <dbReference type="Pfam" id="PF20150"/>
    </source>
</evidence>
<dbReference type="Pfam" id="PF20150">
    <property type="entry name" value="2EXR"/>
    <property type="match status" value="1"/>
</dbReference>
<dbReference type="RefSeq" id="XP_038746318.1">
    <property type="nucleotide sequence ID" value="XM_038888421.1"/>
</dbReference>
<keyword evidence="3" id="KW-1185">Reference proteome</keyword>
<organism evidence="2 3">
    <name type="scientific">Colletotrichum karsti</name>
    <dbReference type="NCBI Taxonomy" id="1095194"/>
    <lineage>
        <taxon>Eukaryota</taxon>
        <taxon>Fungi</taxon>
        <taxon>Dikarya</taxon>
        <taxon>Ascomycota</taxon>
        <taxon>Pezizomycotina</taxon>
        <taxon>Sordariomycetes</taxon>
        <taxon>Hypocreomycetidae</taxon>
        <taxon>Glomerellales</taxon>
        <taxon>Glomerellaceae</taxon>
        <taxon>Colletotrichum</taxon>
        <taxon>Colletotrichum boninense species complex</taxon>
    </lineage>
</organism>
<dbReference type="GeneID" id="62161495"/>
<feature type="domain" description="2EXR" evidence="1">
    <location>
        <begin position="45"/>
        <end position="114"/>
    </location>
</feature>
<protein>
    <recommendedName>
        <fullName evidence="1">2EXR domain-containing protein</fullName>
    </recommendedName>
</protein>
<dbReference type="AlphaFoldDB" id="A0A9P6LLR5"/>
<reference evidence="2" key="1">
    <citation type="submission" date="2020-03" db="EMBL/GenBank/DDBJ databases">
        <authorList>
            <person name="He L."/>
        </authorList>
    </citation>
    <scope>NUCLEOTIDE SEQUENCE</scope>
    <source>
        <strain evidence="2">CkLH20</strain>
    </source>
</reference>
<dbReference type="PANTHER" id="PTHR42085:SF1">
    <property type="entry name" value="F-BOX DOMAIN-CONTAINING PROTEIN"/>
    <property type="match status" value="1"/>
</dbReference>
<gene>
    <name evidence="2" type="ORF">CkaCkLH20_05703</name>
</gene>
<dbReference type="OrthoDB" id="4790878at2759"/>